<feature type="domain" description="FAD dependent oxidoreductase" evidence="4">
    <location>
        <begin position="10"/>
        <end position="60"/>
    </location>
</feature>
<dbReference type="KEGG" id="satk:SA2016_0339"/>
<evidence type="ECO:0000256" key="1">
    <source>
        <dbReference type="ARBA" id="ARBA00022630"/>
    </source>
</evidence>
<evidence type="ECO:0000259" key="4">
    <source>
        <dbReference type="Pfam" id="PF01266"/>
    </source>
</evidence>
<dbReference type="Pfam" id="PF01266">
    <property type="entry name" value="DAO"/>
    <property type="match status" value="1"/>
</dbReference>
<dbReference type="PATRIC" id="fig|37927.3.peg.352"/>
<name>A0A126ZV53_9MICC</name>
<evidence type="ECO:0000256" key="3">
    <source>
        <dbReference type="ARBA" id="ARBA00023002"/>
    </source>
</evidence>
<keyword evidence="1" id="KW-0285">Flavoprotein</keyword>
<dbReference type="PRINTS" id="PR00411">
    <property type="entry name" value="PNDRDTASEI"/>
</dbReference>
<dbReference type="SUPFAM" id="SSF51905">
    <property type="entry name" value="FAD/NAD(P)-binding domain"/>
    <property type="match status" value="1"/>
</dbReference>
<dbReference type="InterPro" id="IPR036188">
    <property type="entry name" value="FAD/NAD-bd_sf"/>
</dbReference>
<dbReference type="STRING" id="37927.SA2016_0339"/>
<dbReference type="PANTHER" id="PTHR23023">
    <property type="entry name" value="DIMETHYLANILINE MONOOXYGENASE"/>
    <property type="match status" value="1"/>
</dbReference>
<dbReference type="InterPro" id="IPR050346">
    <property type="entry name" value="FMO-like"/>
</dbReference>
<proteinExistence type="predicted"/>
<evidence type="ECO:0000313" key="6">
    <source>
        <dbReference type="Proteomes" id="UP000070134"/>
    </source>
</evidence>
<dbReference type="RefSeq" id="WP_066494624.1">
    <property type="nucleotide sequence ID" value="NZ_BJMO01000031.1"/>
</dbReference>
<protein>
    <submittedName>
        <fullName evidence="5">Flavoprotein</fullName>
    </submittedName>
</protein>
<dbReference type="Proteomes" id="UP000070134">
    <property type="component" value="Chromosome"/>
</dbReference>
<dbReference type="GO" id="GO:0016491">
    <property type="term" value="F:oxidoreductase activity"/>
    <property type="evidence" value="ECO:0007669"/>
    <property type="project" value="UniProtKB-KW"/>
</dbReference>
<dbReference type="Gene3D" id="3.50.50.60">
    <property type="entry name" value="FAD/NAD(P)-binding domain"/>
    <property type="match status" value="1"/>
</dbReference>
<dbReference type="InterPro" id="IPR006076">
    <property type="entry name" value="FAD-dep_OxRdtase"/>
</dbReference>
<dbReference type="AlphaFoldDB" id="A0A126ZV53"/>
<keyword evidence="3" id="KW-0560">Oxidoreductase</keyword>
<organism evidence="5 6">
    <name type="scientific">Sinomonas atrocyanea</name>
    <dbReference type="NCBI Taxonomy" id="37927"/>
    <lineage>
        <taxon>Bacteria</taxon>
        <taxon>Bacillati</taxon>
        <taxon>Actinomycetota</taxon>
        <taxon>Actinomycetes</taxon>
        <taxon>Micrococcales</taxon>
        <taxon>Micrococcaceae</taxon>
        <taxon>Sinomonas</taxon>
    </lineage>
</organism>
<dbReference type="EMBL" id="CP014518">
    <property type="protein sequence ID" value="AMM31038.1"/>
    <property type="molecule type" value="Genomic_DNA"/>
</dbReference>
<dbReference type="PRINTS" id="PR00368">
    <property type="entry name" value="FADPNR"/>
</dbReference>
<gene>
    <name evidence="5" type="ORF">SA2016_0339</name>
</gene>
<dbReference type="OrthoDB" id="7279140at2"/>
<accession>A0A126ZV53</accession>
<sequence length="458" mass="47370">MTAIPTDHPVAVIGAGPVGLAAAAHLLERGLEPLVLEAGPAVGSAMREWGHVRVFSTWRYNLDPASVRLLERHGWEAPRPTALPYGAQIVEDYLEPLAATPELAGRIRTGHRVLAVARQDRDKGSSLGRDQAPFLLRVQRPDGTVAEVLARAVVDASGTWEHRAPLGSSGLPALGEEEATAAGLVTAPLADVAAGGFAGRRTLVVGGGHSAANSVLALAQLARTHPGTQVVWAIRAATPAHAYGGGNADELPARGQLGTRLQSMVGSGAVELLTGFRTARLEVIDGRLRVHAADGRALEVDRLIPATGFRPDLTILSEIRLDLDTAVDAPRRLGPLIDPDFHSCGTVEPHGAEVLAHPENDFYIVGMKSYGRAPTFLMATGYEQVRSIAAALAGDDAAAAAVELELPATGVCSGVGSDGTADEAALAGSCCGAPAPAPVSIGFPTGLRHGRSAEGARL</sequence>
<reference evidence="5 6" key="1">
    <citation type="submission" date="2016-02" db="EMBL/GenBank/DDBJ databases">
        <title>Complete genome of Sinomonas atrocyanea KCTC 3377.</title>
        <authorList>
            <person name="Kim K.M."/>
        </authorList>
    </citation>
    <scope>NUCLEOTIDE SEQUENCE [LARGE SCALE GENOMIC DNA]</scope>
    <source>
        <strain evidence="5 6">KCTC 3377</strain>
    </source>
</reference>
<keyword evidence="2" id="KW-0274">FAD</keyword>
<evidence type="ECO:0000256" key="2">
    <source>
        <dbReference type="ARBA" id="ARBA00022827"/>
    </source>
</evidence>
<evidence type="ECO:0000313" key="5">
    <source>
        <dbReference type="EMBL" id="AMM31038.1"/>
    </source>
</evidence>
<keyword evidence="6" id="KW-1185">Reference proteome</keyword>